<feature type="transmembrane region" description="Helical" evidence="11">
    <location>
        <begin position="168"/>
        <end position="191"/>
    </location>
</feature>
<keyword evidence="13" id="KW-1185">Reference proteome</keyword>
<evidence type="ECO:0000256" key="9">
    <source>
        <dbReference type="ARBA" id="ARBA00023136"/>
    </source>
</evidence>
<gene>
    <name evidence="12" type="ORF">QC825_09545</name>
</gene>
<dbReference type="SMART" id="SM01021">
    <property type="entry name" value="Bac_rhodopsin"/>
    <property type="match status" value="1"/>
</dbReference>
<evidence type="ECO:0000256" key="3">
    <source>
        <dbReference type="ARBA" id="ARBA00022543"/>
    </source>
</evidence>
<evidence type="ECO:0000313" key="12">
    <source>
        <dbReference type="EMBL" id="MDR5896316.1"/>
    </source>
</evidence>
<name>A0ABU1GXN4_9GAMM</name>
<evidence type="ECO:0000256" key="6">
    <source>
        <dbReference type="ARBA" id="ARBA00022925"/>
    </source>
</evidence>
<evidence type="ECO:0000256" key="4">
    <source>
        <dbReference type="ARBA" id="ARBA00022606"/>
    </source>
</evidence>
<evidence type="ECO:0000313" key="13">
    <source>
        <dbReference type="Proteomes" id="UP001269375"/>
    </source>
</evidence>
<keyword evidence="3" id="KW-0600">Photoreceptor protein</keyword>
<keyword evidence="5 11" id="KW-0812">Transmembrane</keyword>
<keyword evidence="9 11" id="KW-0472">Membrane</keyword>
<proteinExistence type="inferred from homology"/>
<evidence type="ECO:0000256" key="10">
    <source>
        <dbReference type="ARBA" id="ARBA00023170"/>
    </source>
</evidence>
<evidence type="ECO:0000256" key="1">
    <source>
        <dbReference type="ARBA" id="ARBA00004141"/>
    </source>
</evidence>
<dbReference type="Proteomes" id="UP001269375">
    <property type="component" value="Unassembled WGS sequence"/>
</dbReference>
<feature type="transmembrane region" description="Helical" evidence="11">
    <location>
        <begin position="70"/>
        <end position="91"/>
    </location>
</feature>
<evidence type="ECO:0000256" key="7">
    <source>
        <dbReference type="ARBA" id="ARBA00022989"/>
    </source>
</evidence>
<dbReference type="Pfam" id="PF01036">
    <property type="entry name" value="Bac_rhodopsin"/>
    <property type="match status" value="1"/>
</dbReference>
<reference evidence="12 13" key="1">
    <citation type="submission" date="2023-04" db="EMBL/GenBank/DDBJ databases">
        <title>A long-awaited taxogenomic arrangement of the family Halomonadaceae.</title>
        <authorList>
            <person name="De La Haba R."/>
            <person name="Chuvochina M."/>
            <person name="Wittouck S."/>
            <person name="Arahal D.R."/>
            <person name="Sanchez-Porro C."/>
            <person name="Hugenholtz P."/>
            <person name="Ventosa A."/>
        </authorList>
    </citation>
    <scope>NUCLEOTIDE SEQUENCE [LARGE SCALE GENOMIC DNA]</scope>
    <source>
        <strain evidence="12 13">DSM 22428</strain>
    </source>
</reference>
<keyword evidence="6" id="KW-0681">Retinal protein</keyword>
<feature type="transmembrane region" description="Helical" evidence="11">
    <location>
        <begin position="197"/>
        <end position="219"/>
    </location>
</feature>
<keyword evidence="10" id="KW-0675">Receptor</keyword>
<dbReference type="PROSITE" id="PS00950">
    <property type="entry name" value="BACTERIAL_OPSIN_1"/>
    <property type="match status" value="1"/>
</dbReference>
<comment type="subcellular location">
    <subcellularLocation>
        <location evidence="1">Membrane</location>
        <topology evidence="1">Multi-pass membrane protein</topology>
    </subcellularLocation>
</comment>
<evidence type="ECO:0000256" key="8">
    <source>
        <dbReference type="ARBA" id="ARBA00022991"/>
    </source>
</evidence>
<evidence type="ECO:0000256" key="2">
    <source>
        <dbReference type="ARBA" id="ARBA00008130"/>
    </source>
</evidence>
<keyword evidence="8" id="KW-0157">Chromophore</keyword>
<organism evidence="12 13">
    <name type="scientific">Larsenimonas suaedae</name>
    <dbReference type="NCBI Taxonomy" id="1851019"/>
    <lineage>
        <taxon>Bacteria</taxon>
        <taxon>Pseudomonadati</taxon>
        <taxon>Pseudomonadota</taxon>
        <taxon>Gammaproteobacteria</taxon>
        <taxon>Oceanospirillales</taxon>
        <taxon>Halomonadaceae</taxon>
        <taxon>Larsenimonas</taxon>
    </lineage>
</organism>
<dbReference type="SUPFAM" id="SSF81321">
    <property type="entry name" value="Family A G protein-coupled receptor-like"/>
    <property type="match status" value="1"/>
</dbReference>
<feature type="transmembrane region" description="Helical" evidence="11">
    <location>
        <begin position="38"/>
        <end position="58"/>
    </location>
</feature>
<dbReference type="InterPro" id="IPR001425">
    <property type="entry name" value="Arc/bac/fun_rhodopsins"/>
</dbReference>
<feature type="transmembrane region" description="Helical" evidence="11">
    <location>
        <begin position="129"/>
        <end position="147"/>
    </location>
</feature>
<feature type="transmembrane region" description="Helical" evidence="11">
    <location>
        <begin position="6"/>
        <end position="26"/>
    </location>
</feature>
<dbReference type="InterPro" id="IPR018229">
    <property type="entry name" value="Rhodopsin_retinal_BS"/>
</dbReference>
<dbReference type="EMBL" id="JARWAO010000004">
    <property type="protein sequence ID" value="MDR5896316.1"/>
    <property type="molecule type" value="Genomic_DNA"/>
</dbReference>
<dbReference type="PANTHER" id="PTHR28286">
    <property type="match status" value="1"/>
</dbReference>
<dbReference type="Gene3D" id="1.20.1070.10">
    <property type="entry name" value="Rhodopsin 7-helix transmembrane proteins"/>
    <property type="match status" value="1"/>
</dbReference>
<keyword evidence="7 11" id="KW-1133">Transmembrane helix</keyword>
<protein>
    <submittedName>
        <fullName evidence="12">Bacteriorhodopsin</fullName>
    </submittedName>
</protein>
<dbReference type="RefSeq" id="WP_251594881.1">
    <property type="nucleotide sequence ID" value="NZ_JAMLJI010000004.1"/>
</dbReference>
<keyword evidence="4" id="KW-0716">Sensory transduction</keyword>
<comment type="caution">
    <text evidence="12">The sequence shown here is derived from an EMBL/GenBank/DDBJ whole genome shotgun (WGS) entry which is preliminary data.</text>
</comment>
<evidence type="ECO:0000256" key="11">
    <source>
        <dbReference type="SAM" id="Phobius"/>
    </source>
</evidence>
<comment type="similarity">
    <text evidence="2">Belongs to the archaeal/bacterial/fungal opsin family.</text>
</comment>
<evidence type="ECO:0000256" key="5">
    <source>
        <dbReference type="ARBA" id="ARBA00022692"/>
    </source>
</evidence>
<dbReference type="PRINTS" id="PR00251">
    <property type="entry name" value="BACTRLOPSIN"/>
</dbReference>
<feature type="transmembrane region" description="Helical" evidence="11">
    <location>
        <begin position="103"/>
        <end position="123"/>
    </location>
</feature>
<sequence length="223" mass="24377">MSSAVQFPLVIGWIAMLAGGIAFWRMSKGLPENQKHHGIAAMTIVFVAFANYLAMALGQGDLIHNGRDVFFARYIDWVITTPILLVSLAMVASKTLAPIRTLVCALIAADVYMIVTGLVGNLSESPYNYLWWLVSMVSFLVVLALIWGPLQKVAGQGAYRSEFSTLSLMLTVLWCCYPIVWLLGTSGAGLFSAAVESWFYLILDVTAKVGFGFVALNAVRKRS</sequence>
<dbReference type="PANTHER" id="PTHR28286:SF2">
    <property type="entry name" value="BACTERIORHODOPSIN _OPSIN, NOPA (EUROFUNG)"/>
    <property type="match status" value="1"/>
</dbReference>
<accession>A0ABU1GXN4</accession>